<accession>A0A327NLP8</accession>
<dbReference type="Proteomes" id="UP000249016">
    <property type="component" value="Unassembled WGS sequence"/>
</dbReference>
<dbReference type="SUPFAM" id="SSF48230">
    <property type="entry name" value="Chondroitin AC/alginate lyase"/>
    <property type="match status" value="1"/>
</dbReference>
<dbReference type="RefSeq" id="WP_111340397.1">
    <property type="nucleotide sequence ID" value="NZ_QLII01000001.1"/>
</dbReference>
<protein>
    <submittedName>
        <fullName evidence="1">Uncharacterized protein</fullName>
    </submittedName>
</protein>
<keyword evidence="2" id="KW-1185">Reference proteome</keyword>
<dbReference type="EMBL" id="QLII01000001">
    <property type="protein sequence ID" value="RAI73518.1"/>
    <property type="molecule type" value="Genomic_DNA"/>
</dbReference>
<name>A0A327NLP8_9BACT</name>
<dbReference type="AlphaFoldDB" id="A0A327NLP8"/>
<sequence>MQKRCEDWLSDPKGGNMEQLALAYTMTGDKRYADRAKTLLTDLTGRAFWDGMDDRTPRWNAGLGTSHTNWTASVTFDAIYNALTKDERRSFANQIVKLGIDPSIGDWVSKEAHSIARQHGPQLVGSGCVRSRDCIAGRHERAAAGPPVALTSCMTADSGSPSRAVYWKTNRPTLTPRGFYESVSYANYGVSEYLQFRLAYTNALGTLTMPYDNLLKKTVDWFMHTAYRAVAINPCCH</sequence>
<evidence type="ECO:0000313" key="1">
    <source>
        <dbReference type="EMBL" id="RAI73518.1"/>
    </source>
</evidence>
<organism evidence="1 2">
    <name type="scientific">Spirosoma telluris</name>
    <dbReference type="NCBI Taxonomy" id="2183553"/>
    <lineage>
        <taxon>Bacteria</taxon>
        <taxon>Pseudomonadati</taxon>
        <taxon>Bacteroidota</taxon>
        <taxon>Cytophagia</taxon>
        <taxon>Cytophagales</taxon>
        <taxon>Cytophagaceae</taxon>
        <taxon>Spirosoma</taxon>
    </lineage>
</organism>
<comment type="caution">
    <text evidence="1">The sequence shown here is derived from an EMBL/GenBank/DDBJ whole genome shotgun (WGS) entry which is preliminary data.</text>
</comment>
<reference evidence="1 2" key="1">
    <citation type="submission" date="2018-06" db="EMBL/GenBank/DDBJ databases">
        <title>Spirosoma sp. HMF3257 Genome sequencing and assembly.</title>
        <authorList>
            <person name="Kang H."/>
            <person name="Cha I."/>
            <person name="Kim H."/>
            <person name="Kang J."/>
            <person name="Joh K."/>
        </authorList>
    </citation>
    <scope>NUCLEOTIDE SEQUENCE [LARGE SCALE GENOMIC DNA]</scope>
    <source>
        <strain evidence="1 2">HMF3257</strain>
    </source>
</reference>
<dbReference type="OrthoDB" id="9793856at2"/>
<proteinExistence type="predicted"/>
<gene>
    <name evidence="1" type="ORF">HMF3257_02100</name>
</gene>
<dbReference type="Gene3D" id="1.50.10.100">
    <property type="entry name" value="Chondroitin AC/alginate lyase"/>
    <property type="match status" value="1"/>
</dbReference>
<evidence type="ECO:0000313" key="2">
    <source>
        <dbReference type="Proteomes" id="UP000249016"/>
    </source>
</evidence>
<dbReference type="InterPro" id="IPR008929">
    <property type="entry name" value="Chondroitin_lyas"/>
</dbReference>